<feature type="chain" id="PRO_5035815960" evidence="1">
    <location>
        <begin position="27"/>
        <end position="245"/>
    </location>
</feature>
<dbReference type="Proteomes" id="UP000838756">
    <property type="component" value="Unassembled WGS sequence"/>
</dbReference>
<keyword evidence="1" id="KW-0732">Signal</keyword>
<sequence>MMNLEVSKISIQIFLFLFVLLENLTANPITHEKCSLQDAACIKKQAQLALPSFTEGVPELEIQSFNKMHIKDIVFESTDMNYELRNIEIGGFNDTIIDDISINMPFKLMRLSFHTTLKVDCDYKLDGLLFGVPAFGEGKAYITLNNMKVEMILIFDIVKNEQGKDIMDIKTHIFGANAIGGVHTQLDNMFNGDKDKSEIFHALINENWRPIIANFGRSFSPTIIKGIFEAIKTYMRSRPLEDLAL</sequence>
<gene>
    <name evidence="2" type="primary">jg14693</name>
    <name evidence="2" type="ORF">PAEG_LOCUS25785</name>
</gene>
<dbReference type="InterPro" id="IPR038606">
    <property type="entry name" value="To_sf"/>
</dbReference>
<organism evidence="2 3">
    <name type="scientific">Pararge aegeria aegeria</name>
    <dbReference type="NCBI Taxonomy" id="348720"/>
    <lineage>
        <taxon>Eukaryota</taxon>
        <taxon>Metazoa</taxon>
        <taxon>Ecdysozoa</taxon>
        <taxon>Arthropoda</taxon>
        <taxon>Hexapoda</taxon>
        <taxon>Insecta</taxon>
        <taxon>Pterygota</taxon>
        <taxon>Neoptera</taxon>
        <taxon>Endopterygota</taxon>
        <taxon>Lepidoptera</taxon>
        <taxon>Glossata</taxon>
        <taxon>Ditrysia</taxon>
        <taxon>Papilionoidea</taxon>
        <taxon>Nymphalidae</taxon>
        <taxon>Satyrinae</taxon>
        <taxon>Satyrini</taxon>
        <taxon>Parargina</taxon>
        <taxon>Pararge</taxon>
    </lineage>
</organism>
<evidence type="ECO:0000256" key="1">
    <source>
        <dbReference type="SAM" id="SignalP"/>
    </source>
</evidence>
<dbReference type="Gene3D" id="3.15.10.30">
    <property type="entry name" value="Haemolymph juvenile hormone binding protein"/>
    <property type="match status" value="1"/>
</dbReference>
<dbReference type="SMART" id="SM00700">
    <property type="entry name" value="JHBP"/>
    <property type="match status" value="1"/>
</dbReference>
<dbReference type="Pfam" id="PF06585">
    <property type="entry name" value="JHBP"/>
    <property type="match status" value="1"/>
</dbReference>
<name>A0A8S4SER2_9NEOP</name>
<dbReference type="GO" id="GO:0005615">
    <property type="term" value="C:extracellular space"/>
    <property type="evidence" value="ECO:0007669"/>
    <property type="project" value="TreeGrafter"/>
</dbReference>
<dbReference type="PANTHER" id="PTHR11008:SF32">
    <property type="entry name" value="CIRCADIAN CLOCK-CONTROLLED PROTEIN DAYWAKE-RELATED"/>
    <property type="match status" value="1"/>
</dbReference>
<accession>A0A8S4SER2</accession>
<dbReference type="AlphaFoldDB" id="A0A8S4SER2"/>
<keyword evidence="3" id="KW-1185">Reference proteome</keyword>
<feature type="signal peptide" evidence="1">
    <location>
        <begin position="1"/>
        <end position="26"/>
    </location>
</feature>
<dbReference type="InterPro" id="IPR010562">
    <property type="entry name" value="Haemolymph_juvenile_hormone-bd"/>
</dbReference>
<evidence type="ECO:0000313" key="3">
    <source>
        <dbReference type="Proteomes" id="UP000838756"/>
    </source>
</evidence>
<dbReference type="EMBL" id="CAKXAJ010026349">
    <property type="protein sequence ID" value="CAH2267222.1"/>
    <property type="molecule type" value="Genomic_DNA"/>
</dbReference>
<dbReference type="OrthoDB" id="8113209at2759"/>
<comment type="caution">
    <text evidence="2">The sequence shown here is derived from an EMBL/GenBank/DDBJ whole genome shotgun (WGS) entry which is preliminary data.</text>
</comment>
<reference evidence="2" key="1">
    <citation type="submission" date="2022-03" db="EMBL/GenBank/DDBJ databases">
        <authorList>
            <person name="Lindestad O."/>
        </authorList>
    </citation>
    <scope>NUCLEOTIDE SEQUENCE</scope>
</reference>
<protein>
    <submittedName>
        <fullName evidence="2">Jg14693 protein</fullName>
    </submittedName>
</protein>
<dbReference type="PANTHER" id="PTHR11008">
    <property type="entry name" value="PROTEIN TAKEOUT-LIKE PROTEIN"/>
    <property type="match status" value="1"/>
</dbReference>
<proteinExistence type="predicted"/>
<evidence type="ECO:0000313" key="2">
    <source>
        <dbReference type="EMBL" id="CAH2267222.1"/>
    </source>
</evidence>